<feature type="compositionally biased region" description="Low complexity" evidence="6">
    <location>
        <begin position="296"/>
        <end position="315"/>
    </location>
</feature>
<feature type="transmembrane region" description="Helical" evidence="7">
    <location>
        <begin position="214"/>
        <end position="236"/>
    </location>
</feature>
<dbReference type="InterPro" id="IPR052337">
    <property type="entry name" value="SAT4-like"/>
</dbReference>
<name>A0A9P4UW09_9PLEO</name>
<feature type="transmembrane region" description="Helical" evidence="7">
    <location>
        <begin position="104"/>
        <end position="124"/>
    </location>
</feature>
<sequence length="361" mass="40976">MPALWDKMSPEGQRQMIILIVRFVIITVALGFRFVGKFTREQKNRIWWDDFWIIMAWCLNAGAESLTVWGFVKSHGGMALPALIKGHDMKAAQAYLIGEDFGSMLWHGSITCILLSVLCFYLTIFQFETNFRFYIYGLFTLSVMWGIASMLSGILLCIPPSNFWKLKDLDKCGSYNEYLLAVSVSELIITTAILALPVRPVLKLNLDLRTRLSILGVFFLGAFVLVSAIIRIALVYRPHVQTPNYYQLLIWSTVHMTSAYVCACLPVCKPVWLRLVKTSKSVYDYSRSFTRRLRSRGSNSGNDRSPSPSSGGSRSQIHKEKSYPDPKPSTVNQNEVTGDAMLDEYGKWSSGDWRTDQSRQV</sequence>
<feature type="transmembrane region" description="Helical" evidence="7">
    <location>
        <begin position="248"/>
        <end position="268"/>
    </location>
</feature>
<reference evidence="9" key="1">
    <citation type="journal article" date="2020" name="Stud. Mycol.">
        <title>101 Dothideomycetes genomes: a test case for predicting lifestyles and emergence of pathogens.</title>
        <authorList>
            <person name="Haridas S."/>
            <person name="Albert R."/>
            <person name="Binder M."/>
            <person name="Bloem J."/>
            <person name="Labutti K."/>
            <person name="Salamov A."/>
            <person name="Andreopoulos B."/>
            <person name="Baker S."/>
            <person name="Barry K."/>
            <person name="Bills G."/>
            <person name="Bluhm B."/>
            <person name="Cannon C."/>
            <person name="Castanera R."/>
            <person name="Culley D."/>
            <person name="Daum C."/>
            <person name="Ezra D."/>
            <person name="Gonzalez J."/>
            <person name="Henrissat B."/>
            <person name="Kuo A."/>
            <person name="Liang C."/>
            <person name="Lipzen A."/>
            <person name="Lutzoni F."/>
            <person name="Magnuson J."/>
            <person name="Mondo S."/>
            <person name="Nolan M."/>
            <person name="Ohm R."/>
            <person name="Pangilinan J."/>
            <person name="Park H.-J."/>
            <person name="Ramirez L."/>
            <person name="Alfaro M."/>
            <person name="Sun H."/>
            <person name="Tritt A."/>
            <person name="Yoshinaga Y."/>
            <person name="Zwiers L.-H."/>
            <person name="Turgeon B."/>
            <person name="Goodwin S."/>
            <person name="Spatafora J."/>
            <person name="Crous P."/>
            <person name="Grigoriev I."/>
        </authorList>
    </citation>
    <scope>NUCLEOTIDE SEQUENCE</scope>
    <source>
        <strain evidence="9">CBS 125425</strain>
    </source>
</reference>
<evidence type="ECO:0000256" key="2">
    <source>
        <dbReference type="ARBA" id="ARBA00022692"/>
    </source>
</evidence>
<evidence type="ECO:0000256" key="4">
    <source>
        <dbReference type="ARBA" id="ARBA00023136"/>
    </source>
</evidence>
<comment type="subcellular location">
    <subcellularLocation>
        <location evidence="1">Membrane</location>
        <topology evidence="1">Multi-pass membrane protein</topology>
    </subcellularLocation>
</comment>
<dbReference type="PANTHER" id="PTHR33048">
    <property type="entry name" value="PTH11-LIKE INTEGRAL MEMBRANE PROTEIN (AFU_ORTHOLOGUE AFUA_5G11245)"/>
    <property type="match status" value="1"/>
</dbReference>
<feature type="transmembrane region" description="Helical" evidence="7">
    <location>
        <begin position="47"/>
        <end position="72"/>
    </location>
</feature>
<dbReference type="AlphaFoldDB" id="A0A9P4UW09"/>
<evidence type="ECO:0000256" key="5">
    <source>
        <dbReference type="ARBA" id="ARBA00038359"/>
    </source>
</evidence>
<gene>
    <name evidence="9" type="ORF">EJ04DRAFT_556513</name>
</gene>
<dbReference type="OrthoDB" id="10017208at2759"/>
<dbReference type="Proteomes" id="UP000799444">
    <property type="component" value="Unassembled WGS sequence"/>
</dbReference>
<evidence type="ECO:0000256" key="7">
    <source>
        <dbReference type="SAM" id="Phobius"/>
    </source>
</evidence>
<evidence type="ECO:0000313" key="10">
    <source>
        <dbReference type="Proteomes" id="UP000799444"/>
    </source>
</evidence>
<evidence type="ECO:0000259" key="8">
    <source>
        <dbReference type="Pfam" id="PF20684"/>
    </source>
</evidence>
<evidence type="ECO:0000256" key="1">
    <source>
        <dbReference type="ARBA" id="ARBA00004141"/>
    </source>
</evidence>
<evidence type="ECO:0000256" key="3">
    <source>
        <dbReference type="ARBA" id="ARBA00022989"/>
    </source>
</evidence>
<proteinExistence type="inferred from homology"/>
<evidence type="ECO:0000313" key="9">
    <source>
        <dbReference type="EMBL" id="KAF2728789.1"/>
    </source>
</evidence>
<keyword evidence="3 7" id="KW-1133">Transmembrane helix</keyword>
<feature type="transmembrane region" description="Helical" evidence="7">
    <location>
        <begin position="16"/>
        <end position="35"/>
    </location>
</feature>
<feature type="transmembrane region" description="Helical" evidence="7">
    <location>
        <begin position="178"/>
        <end position="202"/>
    </location>
</feature>
<feature type="region of interest" description="Disordered" evidence="6">
    <location>
        <begin position="293"/>
        <end position="337"/>
    </location>
</feature>
<feature type="domain" description="Rhodopsin" evidence="8">
    <location>
        <begin position="33"/>
        <end position="272"/>
    </location>
</feature>
<comment type="caution">
    <text evidence="9">The sequence shown here is derived from an EMBL/GenBank/DDBJ whole genome shotgun (WGS) entry which is preliminary data.</text>
</comment>
<keyword evidence="2 7" id="KW-0812">Transmembrane</keyword>
<keyword evidence="4 7" id="KW-0472">Membrane</keyword>
<evidence type="ECO:0000256" key="6">
    <source>
        <dbReference type="SAM" id="MobiDB-lite"/>
    </source>
</evidence>
<dbReference type="EMBL" id="ML996266">
    <property type="protein sequence ID" value="KAF2728789.1"/>
    <property type="molecule type" value="Genomic_DNA"/>
</dbReference>
<accession>A0A9P4UW09</accession>
<keyword evidence="10" id="KW-1185">Reference proteome</keyword>
<feature type="transmembrane region" description="Helical" evidence="7">
    <location>
        <begin position="133"/>
        <end position="158"/>
    </location>
</feature>
<dbReference type="PANTHER" id="PTHR33048:SF47">
    <property type="entry name" value="INTEGRAL MEMBRANE PROTEIN-RELATED"/>
    <property type="match status" value="1"/>
</dbReference>
<organism evidence="9 10">
    <name type="scientific">Polyplosphaeria fusca</name>
    <dbReference type="NCBI Taxonomy" id="682080"/>
    <lineage>
        <taxon>Eukaryota</taxon>
        <taxon>Fungi</taxon>
        <taxon>Dikarya</taxon>
        <taxon>Ascomycota</taxon>
        <taxon>Pezizomycotina</taxon>
        <taxon>Dothideomycetes</taxon>
        <taxon>Pleosporomycetidae</taxon>
        <taxon>Pleosporales</taxon>
        <taxon>Tetraplosphaeriaceae</taxon>
        <taxon>Polyplosphaeria</taxon>
    </lineage>
</organism>
<comment type="similarity">
    <text evidence="5">Belongs to the SAT4 family.</text>
</comment>
<dbReference type="GO" id="GO:0016020">
    <property type="term" value="C:membrane"/>
    <property type="evidence" value="ECO:0007669"/>
    <property type="project" value="UniProtKB-SubCell"/>
</dbReference>
<dbReference type="InterPro" id="IPR049326">
    <property type="entry name" value="Rhodopsin_dom_fungi"/>
</dbReference>
<protein>
    <recommendedName>
        <fullName evidence="8">Rhodopsin domain-containing protein</fullName>
    </recommendedName>
</protein>
<dbReference type="Pfam" id="PF20684">
    <property type="entry name" value="Fung_rhodopsin"/>
    <property type="match status" value="1"/>
</dbReference>